<dbReference type="OrthoDB" id="5210591at2759"/>
<dbReference type="Gene3D" id="3.30.200.20">
    <property type="entry name" value="Phosphorylase Kinase, domain 1"/>
    <property type="match status" value="1"/>
</dbReference>
<protein>
    <recommendedName>
        <fullName evidence="1">Aminoglycoside phosphotransferase domain-containing protein</fullName>
    </recommendedName>
</protein>
<dbReference type="Gene3D" id="3.90.1200.10">
    <property type="match status" value="1"/>
</dbReference>
<sequence>MHLPLDVACYPPLNPINDGSLHPMHTTLPPAQSGPELAGIQKLLREVFQSSRTSLQQVERLDAKRHNVHLLHLTDGARMVLKTPPPHLVRLMRNEQRGLETEAQVIELITSKTKVPVPRLVRADPSTSILGSPFILRDHIQGTPLLQIKSHIPSSELAAIDRVLGSHIRTISTLTSSRFGTFSQVQAGRGCASWSEAFLLLLETVLRDGEDMLISLPYDTIRQVSSEKSGVLDGVRQPRLVLLGAGKPSNVLVDESTHQVSGMLGIGNAIWGDPLLATCFADANEAFLEGYGERPDRFGCDHVRQFLYAVYRAVMTVVTQHYRPQQDSEEIGARRALTQALNKLTSLQ</sequence>
<comment type="caution">
    <text evidence="2">The sequence shown here is derived from an EMBL/GenBank/DDBJ whole genome shotgun (WGS) entry which is preliminary data.</text>
</comment>
<dbReference type="PANTHER" id="PTHR21310">
    <property type="entry name" value="AMINOGLYCOSIDE PHOSPHOTRANSFERASE-RELATED-RELATED"/>
    <property type="match status" value="1"/>
</dbReference>
<dbReference type="InterPro" id="IPR011009">
    <property type="entry name" value="Kinase-like_dom_sf"/>
</dbReference>
<dbReference type="InterPro" id="IPR051678">
    <property type="entry name" value="AGP_Transferase"/>
</dbReference>
<dbReference type="EMBL" id="ML978731">
    <property type="protein sequence ID" value="KAF2085330.1"/>
    <property type="molecule type" value="Genomic_DNA"/>
</dbReference>
<dbReference type="Proteomes" id="UP000799776">
    <property type="component" value="Unassembled WGS sequence"/>
</dbReference>
<keyword evidence="3" id="KW-1185">Reference proteome</keyword>
<gene>
    <name evidence="2" type="ORF">K490DRAFT_58727</name>
</gene>
<dbReference type="InterPro" id="IPR002575">
    <property type="entry name" value="Aminoglycoside_PTrfase"/>
</dbReference>
<dbReference type="AlphaFoldDB" id="A0A9P4HP75"/>
<dbReference type="PANTHER" id="PTHR21310:SF59">
    <property type="entry name" value="AMINOGLYCOSIDE PHOSPHOTRANSFERASE DOMAIN-CONTAINING PROTEIN"/>
    <property type="match status" value="1"/>
</dbReference>
<dbReference type="Pfam" id="PF01636">
    <property type="entry name" value="APH"/>
    <property type="match status" value="1"/>
</dbReference>
<proteinExistence type="predicted"/>
<evidence type="ECO:0000313" key="2">
    <source>
        <dbReference type="EMBL" id="KAF2085330.1"/>
    </source>
</evidence>
<organism evidence="2 3">
    <name type="scientific">Saccharata proteae CBS 121410</name>
    <dbReference type="NCBI Taxonomy" id="1314787"/>
    <lineage>
        <taxon>Eukaryota</taxon>
        <taxon>Fungi</taxon>
        <taxon>Dikarya</taxon>
        <taxon>Ascomycota</taxon>
        <taxon>Pezizomycotina</taxon>
        <taxon>Dothideomycetes</taxon>
        <taxon>Dothideomycetes incertae sedis</taxon>
        <taxon>Botryosphaeriales</taxon>
        <taxon>Saccharataceae</taxon>
        <taxon>Saccharata</taxon>
    </lineage>
</organism>
<name>A0A9P4HP75_9PEZI</name>
<evidence type="ECO:0000259" key="1">
    <source>
        <dbReference type="Pfam" id="PF01636"/>
    </source>
</evidence>
<evidence type="ECO:0000313" key="3">
    <source>
        <dbReference type="Proteomes" id="UP000799776"/>
    </source>
</evidence>
<dbReference type="SUPFAM" id="SSF56112">
    <property type="entry name" value="Protein kinase-like (PK-like)"/>
    <property type="match status" value="1"/>
</dbReference>
<feature type="domain" description="Aminoglycoside phosphotransferase" evidence="1">
    <location>
        <begin position="62"/>
        <end position="275"/>
    </location>
</feature>
<reference evidence="2" key="1">
    <citation type="journal article" date="2020" name="Stud. Mycol.">
        <title>101 Dothideomycetes genomes: a test case for predicting lifestyles and emergence of pathogens.</title>
        <authorList>
            <person name="Haridas S."/>
            <person name="Albert R."/>
            <person name="Binder M."/>
            <person name="Bloem J."/>
            <person name="Labutti K."/>
            <person name="Salamov A."/>
            <person name="Andreopoulos B."/>
            <person name="Baker S."/>
            <person name="Barry K."/>
            <person name="Bills G."/>
            <person name="Bluhm B."/>
            <person name="Cannon C."/>
            <person name="Castanera R."/>
            <person name="Culley D."/>
            <person name="Daum C."/>
            <person name="Ezra D."/>
            <person name="Gonzalez J."/>
            <person name="Henrissat B."/>
            <person name="Kuo A."/>
            <person name="Liang C."/>
            <person name="Lipzen A."/>
            <person name="Lutzoni F."/>
            <person name="Magnuson J."/>
            <person name="Mondo S."/>
            <person name="Nolan M."/>
            <person name="Ohm R."/>
            <person name="Pangilinan J."/>
            <person name="Park H.-J."/>
            <person name="Ramirez L."/>
            <person name="Alfaro M."/>
            <person name="Sun H."/>
            <person name="Tritt A."/>
            <person name="Yoshinaga Y."/>
            <person name="Zwiers L.-H."/>
            <person name="Turgeon B."/>
            <person name="Goodwin S."/>
            <person name="Spatafora J."/>
            <person name="Crous P."/>
            <person name="Grigoriev I."/>
        </authorList>
    </citation>
    <scope>NUCLEOTIDE SEQUENCE</scope>
    <source>
        <strain evidence="2">CBS 121410</strain>
    </source>
</reference>
<accession>A0A9P4HP75</accession>